<accession>A0ABW4MS62</accession>
<feature type="compositionally biased region" description="Basic and acidic residues" evidence="1">
    <location>
        <begin position="105"/>
        <end position="120"/>
    </location>
</feature>
<gene>
    <name evidence="2" type="ORF">ACFSFW_14890</name>
</gene>
<evidence type="ECO:0000313" key="2">
    <source>
        <dbReference type="EMBL" id="MFD1779949.1"/>
    </source>
</evidence>
<sequence>MSRITIKPNQVIGISPMVGTVASKLSQVEGGVASVRNSIDYRILARTSIRPQLTEVTSSIDQLEAKVRKLQSFLNLAVTRYSSTERYLNSSFMAMEAVRGMTPAKPEEGGKKADSPKSKNSETSALIHKMLTYLNNVSSTITNWDIALVGSQLLSVASSTFLMRNLKVNYIGGKPTLWQKFRGQYKFTLTAKPSWTSRTGYSSKIAKYINDFSKSSPTNPLLKRVHSFVSSYRGPASLLKHAAGFSKNVNAAMHGTTLMSRFHQRITIGSKEVVSNLAKVKGFTSVAKRVPIVGNLIAIGANATELVDPNNSHLSGAEKIGRFTFGAVSSVGAIAGGAKAGAMIGSLGGPVGIVVGGAVGGLVGGIVSSKYGNQIKDVGEKFAGGVEKFGKSVFKSVSSWFD</sequence>
<organism evidence="2 3">
    <name type="scientific">Fredinandcohnia salidurans</name>
    <dbReference type="NCBI Taxonomy" id="2595041"/>
    <lineage>
        <taxon>Bacteria</taxon>
        <taxon>Bacillati</taxon>
        <taxon>Bacillota</taxon>
        <taxon>Bacilli</taxon>
        <taxon>Bacillales</taxon>
        <taxon>Bacillaceae</taxon>
        <taxon>Fredinandcohnia</taxon>
    </lineage>
</organism>
<keyword evidence="3" id="KW-1185">Reference proteome</keyword>
<evidence type="ECO:0000256" key="1">
    <source>
        <dbReference type="SAM" id="MobiDB-lite"/>
    </source>
</evidence>
<name>A0ABW4MS62_9BACI</name>
<reference evidence="3" key="1">
    <citation type="journal article" date="2019" name="Int. J. Syst. Evol. Microbiol.">
        <title>The Global Catalogue of Microorganisms (GCM) 10K type strain sequencing project: providing services to taxonomists for standard genome sequencing and annotation.</title>
        <authorList>
            <consortium name="The Broad Institute Genomics Platform"/>
            <consortium name="The Broad Institute Genome Sequencing Center for Infectious Disease"/>
            <person name="Wu L."/>
            <person name="Ma J."/>
        </authorList>
    </citation>
    <scope>NUCLEOTIDE SEQUENCE [LARGE SCALE GENOMIC DNA]</scope>
    <source>
        <strain evidence="3">CCUG 15531</strain>
    </source>
</reference>
<feature type="region of interest" description="Disordered" evidence="1">
    <location>
        <begin position="101"/>
        <end position="121"/>
    </location>
</feature>
<dbReference type="EMBL" id="JBHUEK010000025">
    <property type="protein sequence ID" value="MFD1779949.1"/>
    <property type="molecule type" value="Genomic_DNA"/>
</dbReference>
<evidence type="ECO:0000313" key="3">
    <source>
        <dbReference type="Proteomes" id="UP001597227"/>
    </source>
</evidence>
<dbReference type="RefSeq" id="WP_388039400.1">
    <property type="nucleotide sequence ID" value="NZ_JBHUEK010000025.1"/>
</dbReference>
<protein>
    <submittedName>
        <fullName evidence="2">Uncharacterized protein</fullName>
    </submittedName>
</protein>
<proteinExistence type="predicted"/>
<comment type="caution">
    <text evidence="2">The sequence shown here is derived from an EMBL/GenBank/DDBJ whole genome shotgun (WGS) entry which is preliminary data.</text>
</comment>
<dbReference type="Proteomes" id="UP001597227">
    <property type="component" value="Unassembled WGS sequence"/>
</dbReference>